<evidence type="ECO:0000313" key="1">
    <source>
        <dbReference type="EMBL" id="GAH86417.1"/>
    </source>
</evidence>
<proteinExistence type="predicted"/>
<reference evidence="1" key="1">
    <citation type="journal article" date="2014" name="Front. Microbiol.">
        <title>High frequency of phylogenetically diverse reductive dehalogenase-homologous genes in deep subseafloor sedimentary metagenomes.</title>
        <authorList>
            <person name="Kawai M."/>
            <person name="Futagami T."/>
            <person name="Toyoda A."/>
            <person name="Takaki Y."/>
            <person name="Nishi S."/>
            <person name="Hori S."/>
            <person name="Arai W."/>
            <person name="Tsubouchi T."/>
            <person name="Morono Y."/>
            <person name="Uchiyama I."/>
            <person name="Ito T."/>
            <person name="Fujiyama A."/>
            <person name="Inagaki F."/>
            <person name="Takami H."/>
        </authorList>
    </citation>
    <scope>NUCLEOTIDE SEQUENCE</scope>
    <source>
        <strain evidence="1">Expedition CK06-06</strain>
    </source>
</reference>
<feature type="non-terminal residue" evidence="1">
    <location>
        <position position="43"/>
    </location>
</feature>
<gene>
    <name evidence="1" type="ORF">S03H2_56232</name>
</gene>
<organism evidence="1">
    <name type="scientific">marine sediment metagenome</name>
    <dbReference type="NCBI Taxonomy" id="412755"/>
    <lineage>
        <taxon>unclassified sequences</taxon>
        <taxon>metagenomes</taxon>
        <taxon>ecological metagenomes</taxon>
    </lineage>
</organism>
<dbReference type="AlphaFoldDB" id="X1IXG8"/>
<name>X1IXG8_9ZZZZ</name>
<sequence length="43" mass="4985">MKDTKEKLRRILEEIPWTFEDDVGASEIARATGYSQRSIAMQI</sequence>
<protein>
    <submittedName>
        <fullName evidence="1">Uncharacterized protein</fullName>
    </submittedName>
</protein>
<dbReference type="EMBL" id="BARU01035959">
    <property type="protein sequence ID" value="GAH86417.1"/>
    <property type="molecule type" value="Genomic_DNA"/>
</dbReference>
<accession>X1IXG8</accession>
<comment type="caution">
    <text evidence="1">The sequence shown here is derived from an EMBL/GenBank/DDBJ whole genome shotgun (WGS) entry which is preliminary data.</text>
</comment>